<evidence type="ECO:0000256" key="1">
    <source>
        <dbReference type="ARBA" id="ARBA00023015"/>
    </source>
</evidence>
<keyword evidence="3" id="KW-0804">Transcription</keyword>
<comment type="caution">
    <text evidence="5">The sequence shown here is derived from an EMBL/GenBank/DDBJ whole genome shotgun (WGS) entry which is preliminary data.</text>
</comment>
<evidence type="ECO:0000256" key="3">
    <source>
        <dbReference type="ARBA" id="ARBA00023163"/>
    </source>
</evidence>
<dbReference type="SUPFAM" id="SSF48008">
    <property type="entry name" value="GntR ligand-binding domain-like"/>
    <property type="match status" value="1"/>
</dbReference>
<dbReference type="PANTHER" id="PTHR43537">
    <property type="entry name" value="TRANSCRIPTIONAL REGULATOR, GNTR FAMILY"/>
    <property type="match status" value="1"/>
</dbReference>
<evidence type="ECO:0000256" key="2">
    <source>
        <dbReference type="ARBA" id="ARBA00023125"/>
    </source>
</evidence>
<sequence>MNFSERLKNENAKEYAYRVLKSNIMSLELRPGQKISESELEQQLNISRTPIREILIRLREEDLIEVKPQQGTYVSLLKMEYIEEAFFMSYHLEKEVLKLACDSFPKEKLIELERNLIEQKFILEKQDKKMEFNLLDSNFHEIIFSGVNFKKIWKTILKISTHYNRFRFIPDLKYGSKYFVEKNEKIFYIIKNRDSVAIEPLLLDYLNENTNQLRQFLEENHKYKGYFKQDY</sequence>
<dbReference type="AlphaFoldDB" id="A0A1V4IRT7"/>
<dbReference type="Pfam" id="PF00392">
    <property type="entry name" value="GntR"/>
    <property type="match status" value="1"/>
</dbReference>
<accession>A0A1V4IRT7</accession>
<dbReference type="SMART" id="SM00345">
    <property type="entry name" value="HTH_GNTR"/>
    <property type="match status" value="1"/>
</dbReference>
<keyword evidence="2" id="KW-0238">DNA-binding</keyword>
<dbReference type="InterPro" id="IPR011711">
    <property type="entry name" value="GntR_C"/>
</dbReference>
<feature type="domain" description="HTH gntR-type" evidence="4">
    <location>
        <begin position="10"/>
        <end position="77"/>
    </location>
</feature>
<reference evidence="5 6" key="1">
    <citation type="submission" date="2017-03" db="EMBL/GenBank/DDBJ databases">
        <title>Genome sequence of Clostridium chromiireducens DSM 23318.</title>
        <authorList>
            <person name="Poehlein A."/>
            <person name="Daniel R."/>
        </authorList>
    </citation>
    <scope>NUCLEOTIDE SEQUENCE [LARGE SCALE GENOMIC DNA]</scope>
    <source>
        <strain evidence="5 6">DSM 23318</strain>
    </source>
</reference>
<dbReference type="PROSITE" id="PS50949">
    <property type="entry name" value="HTH_GNTR"/>
    <property type="match status" value="1"/>
</dbReference>
<dbReference type="OrthoDB" id="389878at2"/>
<keyword evidence="1" id="KW-0805">Transcription regulation</keyword>
<keyword evidence="6" id="KW-1185">Reference proteome</keyword>
<organism evidence="5 6">
    <name type="scientific">Clostridium chromiireducens</name>
    <dbReference type="NCBI Taxonomy" id="225345"/>
    <lineage>
        <taxon>Bacteria</taxon>
        <taxon>Bacillati</taxon>
        <taxon>Bacillota</taxon>
        <taxon>Clostridia</taxon>
        <taxon>Eubacteriales</taxon>
        <taxon>Clostridiaceae</taxon>
        <taxon>Clostridium</taxon>
    </lineage>
</organism>
<dbReference type="InterPro" id="IPR036388">
    <property type="entry name" value="WH-like_DNA-bd_sf"/>
</dbReference>
<dbReference type="Proteomes" id="UP000191056">
    <property type="component" value="Unassembled WGS sequence"/>
</dbReference>
<dbReference type="SUPFAM" id="SSF46785">
    <property type="entry name" value="Winged helix' DNA-binding domain"/>
    <property type="match status" value="1"/>
</dbReference>
<name>A0A1V4IRT7_9CLOT</name>
<protein>
    <submittedName>
        <fullName evidence="5">HTH-type transcriptional regulator McbR</fullName>
    </submittedName>
</protein>
<gene>
    <name evidence="5" type="primary">mcbR_1</name>
    <name evidence="5" type="ORF">CLCHR_20290</name>
</gene>
<dbReference type="Pfam" id="PF07729">
    <property type="entry name" value="FCD"/>
    <property type="match status" value="1"/>
</dbReference>
<dbReference type="Gene3D" id="1.10.10.10">
    <property type="entry name" value="Winged helix-like DNA-binding domain superfamily/Winged helix DNA-binding domain"/>
    <property type="match status" value="1"/>
</dbReference>
<evidence type="ECO:0000313" key="6">
    <source>
        <dbReference type="Proteomes" id="UP000191056"/>
    </source>
</evidence>
<dbReference type="InterPro" id="IPR036390">
    <property type="entry name" value="WH_DNA-bd_sf"/>
</dbReference>
<dbReference type="GO" id="GO:0003677">
    <property type="term" value="F:DNA binding"/>
    <property type="evidence" value="ECO:0007669"/>
    <property type="project" value="UniProtKB-KW"/>
</dbReference>
<dbReference type="InterPro" id="IPR008920">
    <property type="entry name" value="TF_FadR/GntR_C"/>
</dbReference>
<dbReference type="InterPro" id="IPR000524">
    <property type="entry name" value="Tscrpt_reg_HTH_GntR"/>
</dbReference>
<dbReference type="STRING" id="225345.CLCHR_20290"/>
<dbReference type="EMBL" id="MZGT01000023">
    <property type="protein sequence ID" value="OPJ62515.1"/>
    <property type="molecule type" value="Genomic_DNA"/>
</dbReference>
<evidence type="ECO:0000313" key="5">
    <source>
        <dbReference type="EMBL" id="OPJ62515.1"/>
    </source>
</evidence>
<dbReference type="RefSeq" id="WP_079439585.1">
    <property type="nucleotide sequence ID" value="NZ_MZGT01000023.1"/>
</dbReference>
<proteinExistence type="predicted"/>
<dbReference type="CDD" id="cd07377">
    <property type="entry name" value="WHTH_GntR"/>
    <property type="match status" value="1"/>
</dbReference>
<dbReference type="GO" id="GO:0003700">
    <property type="term" value="F:DNA-binding transcription factor activity"/>
    <property type="evidence" value="ECO:0007669"/>
    <property type="project" value="InterPro"/>
</dbReference>
<dbReference type="Gene3D" id="1.20.120.530">
    <property type="entry name" value="GntR ligand-binding domain-like"/>
    <property type="match status" value="1"/>
</dbReference>
<evidence type="ECO:0000259" key="4">
    <source>
        <dbReference type="PROSITE" id="PS50949"/>
    </source>
</evidence>
<dbReference type="PANTHER" id="PTHR43537:SF51">
    <property type="entry name" value="HTH-TYPE TRANSCRIPTIONAL REGULATOR LGOR-RELATED"/>
    <property type="match status" value="1"/>
</dbReference>